<dbReference type="EMBL" id="CATNWA010007426">
    <property type="protein sequence ID" value="CAI9554023.1"/>
    <property type="molecule type" value="Genomic_DNA"/>
</dbReference>
<accession>A0ABN9C2A6</accession>
<evidence type="ECO:0000313" key="1">
    <source>
        <dbReference type="EMBL" id="CAI9554023.1"/>
    </source>
</evidence>
<name>A0ABN9C2A6_9NEOB</name>
<organism evidence="1 2">
    <name type="scientific">Staurois parvus</name>
    <dbReference type="NCBI Taxonomy" id="386267"/>
    <lineage>
        <taxon>Eukaryota</taxon>
        <taxon>Metazoa</taxon>
        <taxon>Chordata</taxon>
        <taxon>Craniata</taxon>
        <taxon>Vertebrata</taxon>
        <taxon>Euteleostomi</taxon>
        <taxon>Amphibia</taxon>
        <taxon>Batrachia</taxon>
        <taxon>Anura</taxon>
        <taxon>Neobatrachia</taxon>
        <taxon>Ranoidea</taxon>
        <taxon>Ranidae</taxon>
        <taxon>Staurois</taxon>
    </lineage>
</organism>
<proteinExistence type="predicted"/>
<keyword evidence="2" id="KW-1185">Reference proteome</keyword>
<dbReference type="Proteomes" id="UP001162483">
    <property type="component" value="Unassembled WGS sequence"/>
</dbReference>
<comment type="caution">
    <text evidence="1">The sequence shown here is derived from an EMBL/GenBank/DDBJ whole genome shotgun (WGS) entry which is preliminary data.</text>
</comment>
<sequence>MQKKLGDVQNKTMKDAHTQVAKDQPIAKLDKKKIRILLEELWDCIESSAENSDGDKLLLETSLRDGKHCQSPDDRTPPARHLNTSASSCKLETFSESAIVNTSNDSANCEKSHENKGDQPFYTETSVKDVFVLQDLNDSHLKISDHACDMEELSQIMYWAKPLPQLLSPLQFSPLTTKCVFGEFTDSSDNEGTYGQNKAKDCTTLERKPNCDQDQTNFLPCPETGSVTENCKQNVEFGKNVQSDSISTVKFQSEFPSNYKDDLTTEMETDEKDIEMSSMQIEVSFGVASNTLTTNVLAEQNPKEKDNTLYPAVNRANRFEKSSAWYGNQNGPVRKLSSINNPEVELLQQSSTGTIGDMPIAMEHPIGGDFSGRLVIENMHCSKEDGSISTSCNMPVHHNQSANASGMLFSKDSPLHNCNLDEISSDKHKSIKSFQEYSITIAAENHVPNNITSAEENPVNDNLGAEKYMDDSNFTMIDRDQDNLLLSAQPELCSNEFNHQYNNDSKNFEDSKQSIGCFEDTGKSNNGTSVNGKTYFAAETVQPSLNELKEQLGHSISTPVVQFEDTKLTNQYYTDKMDKNDPKHIQELQKATISLEQMLPLRRNAKGGHCYKATHNELGYGMQDSLEIMPVSTSFNSDSSTVDTENFLSETVAGRDSKCLFMEKLEDESKEKIHSSLQTYTVKTKESTHDADESDSASTCHVVTEQCKISSLETVQLCSSSSNLYTLVSSIEQKAAVADTQPVIATQLDTCSQSQAVDDQLCSARHSESHSTSLLHNTLSSNFDTTNADGYLNGLEENRF</sequence>
<gene>
    <name evidence="1" type="ORF">SPARVUS_LOCUS4133886</name>
</gene>
<protein>
    <submittedName>
        <fullName evidence="1">Uncharacterized protein</fullName>
    </submittedName>
</protein>
<evidence type="ECO:0000313" key="2">
    <source>
        <dbReference type="Proteomes" id="UP001162483"/>
    </source>
</evidence>
<reference evidence="1" key="1">
    <citation type="submission" date="2023-05" db="EMBL/GenBank/DDBJ databases">
        <authorList>
            <person name="Stuckert A."/>
        </authorList>
    </citation>
    <scope>NUCLEOTIDE SEQUENCE</scope>
</reference>